<dbReference type="SUPFAM" id="SSF53448">
    <property type="entry name" value="Nucleotide-diphospho-sugar transferases"/>
    <property type="match status" value="1"/>
</dbReference>
<dbReference type="HAMAP" id="MF_00107">
    <property type="entry name" value="IspF"/>
    <property type="match status" value="1"/>
</dbReference>
<keyword evidence="13 14" id="KW-0511">Multifunctional enzyme</keyword>
<evidence type="ECO:0000256" key="3">
    <source>
        <dbReference type="ARBA" id="ARBA00001968"/>
    </source>
</evidence>
<comment type="similarity">
    <text evidence="14">In the C-terminal section; belongs to the IspF family.</text>
</comment>
<feature type="site" description="Positions MEP for the nucleophilic attack" evidence="14">
    <location>
        <position position="232"/>
    </location>
</feature>
<feature type="binding site" evidence="14">
    <location>
        <position position="395"/>
    </location>
    <ligand>
        <name>4-CDP-2-C-methyl-D-erythritol 2-phosphate</name>
        <dbReference type="ChEBI" id="CHEBI:57919"/>
    </ligand>
</feature>
<keyword evidence="8 14" id="KW-0808">Transferase</keyword>
<evidence type="ECO:0000256" key="2">
    <source>
        <dbReference type="ARBA" id="ARBA00001282"/>
    </source>
</evidence>
<keyword evidence="12 14" id="KW-0456">Lyase</keyword>
<evidence type="ECO:0000256" key="12">
    <source>
        <dbReference type="ARBA" id="ARBA00023239"/>
    </source>
</evidence>
<dbReference type="EC" id="2.7.7.60" evidence="14"/>
<comment type="pathway">
    <text evidence="4 14">Isoprenoid biosynthesis; isopentenyl diphosphate biosynthesis via DXP pathway; isopentenyl diphosphate from 1-deoxy-D-xylulose 5-phosphate: step 4/6.</text>
</comment>
<evidence type="ECO:0000256" key="6">
    <source>
        <dbReference type="ARBA" id="ARBA00008480"/>
    </source>
</evidence>
<comment type="caution">
    <text evidence="14">Lacks conserved residue(s) required for the propagation of feature annotation.</text>
</comment>
<feature type="binding site" evidence="14">
    <location>
        <begin position="290"/>
        <end position="291"/>
    </location>
    <ligand>
        <name>4-CDP-2-C-methyl-D-erythritol 2-phosphate</name>
        <dbReference type="ChEBI" id="CHEBI:57919"/>
    </ligand>
</feature>
<comment type="similarity">
    <text evidence="7">Belongs to the IspD/TarI cytidylyltransferase family. IspD subfamily.</text>
</comment>
<dbReference type="GO" id="GO:0016114">
    <property type="term" value="P:terpenoid biosynthetic process"/>
    <property type="evidence" value="ECO:0007669"/>
    <property type="project" value="InterPro"/>
</dbReference>
<evidence type="ECO:0000313" key="16">
    <source>
        <dbReference type="EMBL" id="MXN66960.1"/>
    </source>
</evidence>
<dbReference type="GO" id="GO:0008685">
    <property type="term" value="F:2-C-methyl-D-erythritol 2,4-cyclodiphosphate synthase activity"/>
    <property type="evidence" value="ECO:0007669"/>
    <property type="project" value="UniProtKB-UniRule"/>
</dbReference>
<dbReference type="HAMAP" id="MF_01520">
    <property type="entry name" value="IspDF"/>
    <property type="match status" value="1"/>
</dbReference>
<dbReference type="InterPro" id="IPR036571">
    <property type="entry name" value="MECDP_synthase_sf"/>
</dbReference>
<dbReference type="PROSITE" id="PS01295">
    <property type="entry name" value="ISPD"/>
    <property type="match status" value="1"/>
</dbReference>
<accession>A0A7X3S9M8</accession>
<dbReference type="InterPro" id="IPR018294">
    <property type="entry name" value="ISPD_synthase_CS"/>
</dbReference>
<dbReference type="EC" id="4.6.1.12" evidence="14"/>
<dbReference type="PROSITE" id="PS01350">
    <property type="entry name" value="ISPF"/>
    <property type="match status" value="1"/>
</dbReference>
<keyword evidence="11 14" id="KW-0414">Isoprene biosynthesis</keyword>
<evidence type="ECO:0000256" key="14">
    <source>
        <dbReference type="HAMAP-Rule" id="MF_01520"/>
    </source>
</evidence>
<evidence type="ECO:0000256" key="11">
    <source>
        <dbReference type="ARBA" id="ARBA00023229"/>
    </source>
</evidence>
<dbReference type="InterPro" id="IPR003526">
    <property type="entry name" value="MECDP_synthase"/>
</dbReference>
<feature type="region of interest" description="2-C-methyl-D-erythritol 4-phosphate cytidylyltransferase" evidence="14">
    <location>
        <begin position="1"/>
        <end position="257"/>
    </location>
</feature>
<comment type="catalytic activity">
    <reaction evidence="2 14">
        <text>2-C-methyl-D-erythritol 4-phosphate + CTP + H(+) = 4-CDP-2-C-methyl-D-erythritol + diphosphate</text>
        <dbReference type="Rhea" id="RHEA:13429"/>
        <dbReference type="ChEBI" id="CHEBI:15378"/>
        <dbReference type="ChEBI" id="CHEBI:33019"/>
        <dbReference type="ChEBI" id="CHEBI:37563"/>
        <dbReference type="ChEBI" id="CHEBI:57823"/>
        <dbReference type="ChEBI" id="CHEBI:58262"/>
        <dbReference type="EC" id="2.7.7.60"/>
    </reaction>
</comment>
<comment type="catalytic activity">
    <reaction evidence="1 14">
        <text>4-CDP-2-C-methyl-D-erythritol 2-phosphate = 2-C-methyl-D-erythritol 2,4-cyclic diphosphate + CMP</text>
        <dbReference type="Rhea" id="RHEA:23864"/>
        <dbReference type="ChEBI" id="CHEBI:57919"/>
        <dbReference type="ChEBI" id="CHEBI:58483"/>
        <dbReference type="ChEBI" id="CHEBI:60377"/>
        <dbReference type="EC" id="4.6.1.12"/>
    </reaction>
</comment>
<proteinExistence type="inferred from homology"/>
<feature type="binding site" evidence="14">
    <location>
        <position position="298"/>
    </location>
    <ligand>
        <name>a divalent metal cation</name>
        <dbReference type="ChEBI" id="CHEBI:60240"/>
    </ligand>
</feature>
<feature type="site" description="Transition state stabilizer" evidence="14">
    <location>
        <position position="29"/>
    </location>
</feature>
<comment type="function">
    <text evidence="14">Bifunctional enzyme that catalyzes the formation of 4-diphosphocytidyl-2-C-methyl-D-erythritol from CTP and 2-C-methyl-D-erythritol 4-phosphate (MEP) (IspD), and catalyzes the conversion of 4-diphosphocytidyl-2-C-methyl-D-erythritol 2-phosphate (CDP-ME2P) to 2-C-methyl-D-erythritol 2,4-cyclodiphosphate (ME-CPP) with a corresponding release of cytidine 5-monophosphate (CMP) (IspF).</text>
</comment>
<dbReference type="CDD" id="cd02516">
    <property type="entry name" value="CDP-ME_synthetase"/>
    <property type="match status" value="1"/>
</dbReference>
<dbReference type="GO" id="GO:0050518">
    <property type="term" value="F:2-C-methyl-D-erythritol 4-phosphate cytidylyltransferase activity"/>
    <property type="evidence" value="ECO:0007669"/>
    <property type="project" value="UniProtKB-UniRule"/>
</dbReference>
<feature type="binding site" evidence="14">
    <location>
        <position position="266"/>
    </location>
    <ligand>
        <name>a divalent metal cation</name>
        <dbReference type="ChEBI" id="CHEBI:60240"/>
    </ligand>
</feature>
<dbReference type="PANTHER" id="PTHR43181">
    <property type="entry name" value="2-C-METHYL-D-ERYTHRITOL 2,4-CYCLODIPHOSPHATE SYNTHASE, CHLOROPLASTIC"/>
    <property type="match status" value="1"/>
</dbReference>
<dbReference type="InterPro" id="IPR026596">
    <property type="entry name" value="IspD/F"/>
</dbReference>
<evidence type="ECO:0000256" key="13">
    <source>
        <dbReference type="ARBA" id="ARBA00023268"/>
    </source>
</evidence>
<dbReference type="InterPro" id="IPR029044">
    <property type="entry name" value="Nucleotide-diphossugar_trans"/>
</dbReference>
<feature type="binding site" evidence="14">
    <location>
        <begin position="312"/>
        <end position="314"/>
    </location>
    <ligand>
        <name>4-CDP-2-C-methyl-D-erythritol 2-phosphate</name>
        <dbReference type="ChEBI" id="CHEBI:57919"/>
    </ligand>
</feature>
<dbReference type="InterPro" id="IPR001228">
    <property type="entry name" value="IspD"/>
</dbReference>
<dbReference type="HAMAP" id="MF_00108">
    <property type="entry name" value="IspD"/>
    <property type="match status" value="1"/>
</dbReference>
<reference evidence="16 17" key="1">
    <citation type="submission" date="2019-12" db="EMBL/GenBank/DDBJ databases">
        <authorList>
            <person name="Li M."/>
        </authorList>
    </citation>
    <scope>NUCLEOTIDE SEQUENCE [LARGE SCALE GENOMIC DNA]</scope>
    <source>
        <strain evidence="16 17">GBMRC 2046</strain>
    </source>
</reference>
<dbReference type="FunFam" id="3.90.550.10:FF:000003">
    <property type="entry name" value="2-C-methyl-D-erythritol 4-phosphate cytidylyltransferase"/>
    <property type="match status" value="1"/>
</dbReference>
<dbReference type="NCBIfam" id="NF006899">
    <property type="entry name" value="PRK09382.1"/>
    <property type="match status" value="1"/>
</dbReference>
<comment type="similarity">
    <text evidence="14">In the N-terminal section; belongs to the IspD/TarI cytidylyltransferase family. IspD subfamily.</text>
</comment>
<dbReference type="Pfam" id="PF01128">
    <property type="entry name" value="IspD"/>
    <property type="match status" value="1"/>
</dbReference>
<evidence type="ECO:0000259" key="15">
    <source>
        <dbReference type="Pfam" id="PF02542"/>
    </source>
</evidence>
<feature type="site" description="Transition state stabilizer" evidence="14">
    <location>
        <position position="40"/>
    </location>
</feature>
<dbReference type="GO" id="GO:0019288">
    <property type="term" value="P:isopentenyl diphosphate biosynthetic process, methylerythritol 4-phosphate pathway"/>
    <property type="evidence" value="ECO:0007669"/>
    <property type="project" value="UniProtKB-UniRule"/>
</dbReference>
<feature type="domain" description="2-C-methyl-D-erythritol 2,4-cyclodiphosphate synthase" evidence="15">
    <location>
        <begin position="257"/>
        <end position="410"/>
    </location>
</feature>
<gene>
    <name evidence="14" type="primary">ispDF</name>
    <name evidence="16" type="ORF">GR183_18765</name>
</gene>
<dbReference type="InterPro" id="IPR020555">
    <property type="entry name" value="MECDP_synthase_CS"/>
</dbReference>
<dbReference type="Gene3D" id="3.30.1330.50">
    <property type="entry name" value="2-C-methyl-D-erythritol 2,4-cyclodiphosphate synthase"/>
    <property type="match status" value="1"/>
</dbReference>
<comment type="pathway">
    <text evidence="5 14">Isoprenoid biosynthesis; isopentenyl diphosphate biosynthesis via DXP pathway; isopentenyl diphosphate from 1-deoxy-D-xylulose 5-phosphate: step 2/6.</text>
</comment>
<dbReference type="RefSeq" id="WP_160777209.1">
    <property type="nucleotide sequence ID" value="NZ_WUMV01000009.1"/>
</dbReference>
<feature type="site" description="Positions MEP for the nucleophilic attack" evidence="14">
    <location>
        <position position="175"/>
    </location>
</feature>
<feature type="binding site" evidence="14">
    <location>
        <position position="398"/>
    </location>
    <ligand>
        <name>4-CDP-2-C-methyl-D-erythritol 2-phosphate</name>
        <dbReference type="ChEBI" id="CHEBI:57919"/>
    </ligand>
</feature>
<evidence type="ECO:0000256" key="10">
    <source>
        <dbReference type="ARBA" id="ARBA00022723"/>
    </source>
</evidence>
<evidence type="ECO:0000256" key="5">
    <source>
        <dbReference type="ARBA" id="ARBA00004787"/>
    </source>
</evidence>
<dbReference type="Pfam" id="PF02542">
    <property type="entry name" value="YgbB"/>
    <property type="match status" value="1"/>
</dbReference>
<dbReference type="CDD" id="cd00554">
    <property type="entry name" value="MECDP_synthase"/>
    <property type="match status" value="1"/>
</dbReference>
<feature type="site" description="Transition state stabilizer" evidence="14">
    <location>
        <position position="290"/>
    </location>
</feature>
<dbReference type="PANTHER" id="PTHR43181:SF1">
    <property type="entry name" value="2-C-METHYL-D-ERYTHRITOL 2,4-CYCLODIPHOSPHATE SYNTHASE, CHLOROPLASTIC"/>
    <property type="match status" value="1"/>
</dbReference>
<evidence type="ECO:0000256" key="7">
    <source>
        <dbReference type="ARBA" id="ARBA00009789"/>
    </source>
</evidence>
<dbReference type="InterPro" id="IPR034683">
    <property type="entry name" value="IspD/TarI"/>
</dbReference>
<keyword evidence="10 14" id="KW-0479">Metal-binding</keyword>
<organism evidence="16 17">
    <name type="scientific">Stappia sediminis</name>
    <dbReference type="NCBI Taxonomy" id="2692190"/>
    <lineage>
        <taxon>Bacteria</taxon>
        <taxon>Pseudomonadati</taxon>
        <taxon>Pseudomonadota</taxon>
        <taxon>Alphaproteobacteria</taxon>
        <taxon>Hyphomicrobiales</taxon>
        <taxon>Stappiaceae</taxon>
        <taxon>Stappia</taxon>
    </lineage>
</organism>
<feature type="site" description="Transition state stabilizer" evidence="14">
    <location>
        <position position="389"/>
    </location>
</feature>
<dbReference type="NCBIfam" id="TIGR00453">
    <property type="entry name" value="ispD"/>
    <property type="match status" value="1"/>
</dbReference>
<comment type="caution">
    <text evidence="16">The sequence shown here is derived from an EMBL/GenBank/DDBJ whole genome shotgun (WGS) entry which is preliminary data.</text>
</comment>
<feature type="region of interest" description="2-C-methyl-D-erythritol 2,4-cyclodiphosphate synthase" evidence="14">
    <location>
        <begin position="258"/>
        <end position="422"/>
    </location>
</feature>
<dbReference type="Proteomes" id="UP000433101">
    <property type="component" value="Unassembled WGS sequence"/>
</dbReference>
<dbReference type="AlphaFoldDB" id="A0A7X3S9M8"/>
<sequence>MTIDAKPRREAGLNPRIAAIVVAAGRGTRIAGTTENARPKQYIELASVAILRRTVTALLETGLVDAVLPVIHADDHALYEEAMGGELADTRILPPVTGGKTRQISVLNGLQSLAGAPPEYVLIHDAARPFVMRHIVADAVAKLEEGASALIAAVPVADTLKRVDDSKTVGTTIDRSGIWAAQTPQSFRYADILAAHQKAANAGRSDFTDDAAVAEWAGLNVRISAGSPGNTKITTPDDLATAERRILMDDWLKLGDIRTGTGYDVHAFEPGEKIILGGVEIPFDRKLKGHSDADVVLHAITDAIFGALGDGDIGHHFPPSDEQWKGAASDRFLMFAANRVAAKGGRIAHIDVTVVCEAPKIGPHRESMRRRIAEICHLPLSRVSVKATTSERLGFTGRQEGIAAMASATVRLPFDIAGDEIR</sequence>
<feature type="binding site" evidence="14">
    <location>
        <begin position="388"/>
        <end position="391"/>
    </location>
    <ligand>
        <name>4-CDP-2-C-methyl-D-erythritol 2-phosphate</name>
        <dbReference type="ChEBI" id="CHEBI:57919"/>
    </ligand>
</feature>
<dbReference type="EMBL" id="WUMV01000009">
    <property type="protein sequence ID" value="MXN66960.1"/>
    <property type="molecule type" value="Genomic_DNA"/>
</dbReference>
<dbReference type="GO" id="GO:0046872">
    <property type="term" value="F:metal ion binding"/>
    <property type="evidence" value="ECO:0007669"/>
    <property type="project" value="UniProtKB-KW"/>
</dbReference>
<evidence type="ECO:0000256" key="9">
    <source>
        <dbReference type="ARBA" id="ARBA00022695"/>
    </source>
</evidence>
<keyword evidence="17" id="KW-1185">Reference proteome</keyword>
<dbReference type="SUPFAM" id="SSF69765">
    <property type="entry name" value="IpsF-like"/>
    <property type="match status" value="1"/>
</dbReference>
<evidence type="ECO:0000256" key="1">
    <source>
        <dbReference type="ARBA" id="ARBA00000200"/>
    </source>
</evidence>
<feature type="binding site" evidence="14">
    <location>
        <begin position="264"/>
        <end position="266"/>
    </location>
    <ligand>
        <name>4-CDP-2-C-methyl-D-erythritol 2-phosphate</name>
        <dbReference type="ChEBI" id="CHEBI:57919"/>
    </ligand>
</feature>
<keyword evidence="9 14" id="KW-0548">Nucleotidyltransferase</keyword>
<dbReference type="Gene3D" id="3.90.550.10">
    <property type="entry name" value="Spore Coat Polysaccharide Biosynthesis Protein SpsA, Chain A"/>
    <property type="match status" value="1"/>
</dbReference>
<dbReference type="NCBIfam" id="TIGR00151">
    <property type="entry name" value="ispF"/>
    <property type="match status" value="1"/>
</dbReference>
<name>A0A7X3S9M8_9HYPH</name>
<dbReference type="UniPathway" id="UPA00056">
    <property type="reaction ID" value="UER00093"/>
</dbReference>
<feature type="binding site" evidence="14">
    <location>
        <position position="264"/>
    </location>
    <ligand>
        <name>a divalent metal cation</name>
        <dbReference type="ChEBI" id="CHEBI:60240"/>
    </ligand>
</feature>
<evidence type="ECO:0000313" key="17">
    <source>
        <dbReference type="Proteomes" id="UP000433101"/>
    </source>
</evidence>
<comment type="cofactor">
    <cofactor evidence="3 14">
        <name>a divalent metal cation</name>
        <dbReference type="ChEBI" id="CHEBI:60240"/>
    </cofactor>
</comment>
<evidence type="ECO:0000256" key="4">
    <source>
        <dbReference type="ARBA" id="ARBA00004709"/>
    </source>
</evidence>
<evidence type="ECO:0000256" key="8">
    <source>
        <dbReference type="ARBA" id="ARBA00022679"/>
    </source>
</evidence>
<protein>
    <recommendedName>
        <fullName evidence="14">Bifunctional enzyme IspD/IspF</fullName>
    </recommendedName>
    <domain>
        <recommendedName>
            <fullName evidence="14">2-C-methyl-D-erythritol 4-phosphate cytidylyltransferase</fullName>
            <ecNumber evidence="14">2.7.7.60</ecNumber>
        </recommendedName>
        <alternativeName>
            <fullName evidence="14">4-diphosphocytidyl-2C-methyl-D-erythritol synthase</fullName>
        </alternativeName>
        <alternativeName>
            <fullName evidence="14">MEP cytidylyltransferase</fullName>
            <shortName evidence="14">MCT</shortName>
        </alternativeName>
    </domain>
    <domain>
        <recommendedName>
            <fullName evidence="14">2-C-methyl-D-erythritol 2,4-cyclodiphosphate synthase</fullName>
            <shortName evidence="14">MECDP-synthase</shortName>
            <shortName evidence="14">MECPP-synthase</shortName>
            <shortName evidence="14">MECPS</shortName>
            <ecNumber evidence="14">4.6.1.12</ecNumber>
        </recommendedName>
    </domain>
</protein>
<comment type="similarity">
    <text evidence="6">Belongs to the IspF family.</text>
</comment>